<gene>
    <name evidence="1" type="ORF">rCG_32753</name>
</gene>
<organism evidence="1 2">
    <name type="scientific">Rattus norvegicus</name>
    <name type="common">Rat</name>
    <dbReference type="NCBI Taxonomy" id="10116"/>
    <lineage>
        <taxon>Eukaryota</taxon>
        <taxon>Metazoa</taxon>
        <taxon>Chordata</taxon>
        <taxon>Craniata</taxon>
        <taxon>Vertebrata</taxon>
        <taxon>Euteleostomi</taxon>
        <taxon>Mammalia</taxon>
        <taxon>Eutheria</taxon>
        <taxon>Euarchontoglires</taxon>
        <taxon>Glires</taxon>
        <taxon>Rodentia</taxon>
        <taxon>Myomorpha</taxon>
        <taxon>Muroidea</taxon>
        <taxon>Muridae</taxon>
        <taxon>Murinae</taxon>
        <taxon>Rattus</taxon>
    </lineage>
</organism>
<name>A6HK99_RAT</name>
<evidence type="ECO:0000313" key="1">
    <source>
        <dbReference type="EMBL" id="EDM06454.1"/>
    </source>
</evidence>
<dbReference type="EMBL" id="CH473948">
    <property type="protein sequence ID" value="EDM06454.1"/>
    <property type="molecule type" value="Genomic_DNA"/>
</dbReference>
<dbReference type="Proteomes" id="UP000234681">
    <property type="component" value="Chromosome 10"/>
</dbReference>
<accession>A6HK99</accession>
<sequence length="44" mass="4921">MSGHMVTNCTHTVGQGHNYCSPSPFYLLYGNAPHQIDFSFPTVY</sequence>
<evidence type="ECO:0000313" key="2">
    <source>
        <dbReference type="Proteomes" id="UP000234681"/>
    </source>
</evidence>
<feature type="non-terminal residue" evidence="1">
    <location>
        <position position="44"/>
    </location>
</feature>
<dbReference type="AlphaFoldDB" id="A6HK99"/>
<reference evidence="1 2" key="1">
    <citation type="submission" date="2005-07" db="EMBL/GenBank/DDBJ databases">
        <authorList>
            <person name="Mural R.J."/>
            <person name="Li P.W."/>
            <person name="Adams M.D."/>
            <person name="Amanatides P.G."/>
            <person name="Baden-Tillson H."/>
            <person name="Barnstead M."/>
            <person name="Chin S.H."/>
            <person name="Dew I."/>
            <person name="Evans C.A."/>
            <person name="Ferriera S."/>
            <person name="Flanigan M."/>
            <person name="Fosler C."/>
            <person name="Glodek A."/>
            <person name="Gu Z."/>
            <person name="Holt R.A."/>
            <person name="Jennings D."/>
            <person name="Kraft C.L."/>
            <person name="Lu F."/>
            <person name="Nguyen T."/>
            <person name="Nusskern D.R."/>
            <person name="Pfannkoch C.M."/>
            <person name="Sitter C."/>
            <person name="Sutton G.G."/>
            <person name="Venter J.C."/>
            <person name="Wang Z."/>
            <person name="Woodage T."/>
            <person name="Zheng X.H."/>
            <person name="Zhong F."/>
        </authorList>
    </citation>
    <scope>NUCLEOTIDE SEQUENCE [LARGE SCALE GENOMIC DNA]</scope>
    <source>
        <strain>BN</strain>
        <strain evidence="2">Sprague-Dawley</strain>
    </source>
</reference>
<proteinExistence type="predicted"/>
<protein>
    <submittedName>
        <fullName evidence="1">RCG32753</fullName>
    </submittedName>
</protein>